<feature type="transmembrane region" description="Helical" evidence="2">
    <location>
        <begin position="139"/>
        <end position="161"/>
    </location>
</feature>
<reference evidence="4" key="1">
    <citation type="submission" date="2015-02" db="EMBL/GenBank/DDBJ databases">
        <title>Genome sequencing for Strongylocentrotus purpuratus.</title>
        <authorList>
            <person name="Murali S."/>
            <person name="Liu Y."/>
            <person name="Vee V."/>
            <person name="English A."/>
            <person name="Wang M."/>
            <person name="Skinner E."/>
            <person name="Han Y."/>
            <person name="Muzny D.M."/>
            <person name="Worley K.C."/>
            <person name="Gibbs R.A."/>
        </authorList>
    </citation>
    <scope>NUCLEOTIDE SEQUENCE</scope>
</reference>
<dbReference type="GeneID" id="115929111"/>
<evidence type="ECO:0000313" key="4">
    <source>
        <dbReference type="Proteomes" id="UP000007110"/>
    </source>
</evidence>
<feature type="transmembrane region" description="Helical" evidence="2">
    <location>
        <begin position="292"/>
        <end position="314"/>
    </location>
</feature>
<feature type="transmembrane region" description="Helical" evidence="2">
    <location>
        <begin position="377"/>
        <end position="403"/>
    </location>
</feature>
<dbReference type="GO" id="GO:0005886">
    <property type="term" value="C:plasma membrane"/>
    <property type="evidence" value="ECO:0000318"/>
    <property type="project" value="GO_Central"/>
</dbReference>
<feature type="transmembrane region" description="Helical" evidence="2">
    <location>
        <begin position="256"/>
        <end position="280"/>
    </location>
</feature>
<dbReference type="InParanoid" id="A0A7M7T4G7"/>
<protein>
    <submittedName>
        <fullName evidence="3">Uncharacterized protein</fullName>
    </submittedName>
</protein>
<dbReference type="GO" id="GO:0008028">
    <property type="term" value="F:monocarboxylic acid transmembrane transporter activity"/>
    <property type="evidence" value="ECO:0000318"/>
    <property type="project" value="GO_Central"/>
</dbReference>
<evidence type="ECO:0000256" key="2">
    <source>
        <dbReference type="SAM" id="Phobius"/>
    </source>
</evidence>
<keyword evidence="2" id="KW-1133">Transmembrane helix</keyword>
<dbReference type="RefSeq" id="XP_030853172.1">
    <property type="nucleotide sequence ID" value="XM_030997312.1"/>
</dbReference>
<name>A0A7M7T4G7_STRPU</name>
<dbReference type="SUPFAM" id="SSF103473">
    <property type="entry name" value="MFS general substrate transporter"/>
    <property type="match status" value="1"/>
</dbReference>
<feature type="compositionally biased region" description="Basic and acidic residues" evidence="1">
    <location>
        <begin position="214"/>
        <end position="223"/>
    </location>
</feature>
<feature type="region of interest" description="Disordered" evidence="1">
    <location>
        <begin position="192"/>
        <end position="223"/>
    </location>
</feature>
<feature type="transmembrane region" description="Helical" evidence="2">
    <location>
        <begin position="108"/>
        <end position="127"/>
    </location>
</feature>
<proteinExistence type="predicted"/>
<dbReference type="AlphaFoldDB" id="A0A7M7T4G7"/>
<dbReference type="KEGG" id="spu:115929111"/>
<keyword evidence="2" id="KW-0472">Membrane</keyword>
<keyword evidence="2" id="KW-0812">Transmembrane</keyword>
<feature type="transmembrane region" description="Helical" evidence="2">
    <location>
        <begin position="321"/>
        <end position="337"/>
    </location>
</feature>
<evidence type="ECO:0000313" key="3">
    <source>
        <dbReference type="EnsemblMetazoa" id="XP_030853172"/>
    </source>
</evidence>
<feature type="transmembrane region" description="Helical" evidence="2">
    <location>
        <begin position="167"/>
        <end position="191"/>
    </location>
</feature>
<dbReference type="InterPro" id="IPR036259">
    <property type="entry name" value="MFS_trans_sf"/>
</dbReference>
<organism evidence="3 4">
    <name type="scientific">Strongylocentrotus purpuratus</name>
    <name type="common">Purple sea urchin</name>
    <dbReference type="NCBI Taxonomy" id="7668"/>
    <lineage>
        <taxon>Eukaryota</taxon>
        <taxon>Metazoa</taxon>
        <taxon>Echinodermata</taxon>
        <taxon>Eleutherozoa</taxon>
        <taxon>Echinozoa</taxon>
        <taxon>Echinoidea</taxon>
        <taxon>Euechinoidea</taxon>
        <taxon>Echinacea</taxon>
        <taxon>Camarodonta</taxon>
        <taxon>Echinidea</taxon>
        <taxon>Strongylocentrotidae</taxon>
        <taxon>Strongylocentrotus</taxon>
    </lineage>
</organism>
<feature type="transmembrane region" description="Helical" evidence="2">
    <location>
        <begin position="343"/>
        <end position="365"/>
    </location>
</feature>
<dbReference type="Pfam" id="PF07690">
    <property type="entry name" value="MFS_1"/>
    <property type="match status" value="1"/>
</dbReference>
<reference evidence="3" key="2">
    <citation type="submission" date="2021-01" db="UniProtKB">
        <authorList>
            <consortium name="EnsemblMetazoa"/>
        </authorList>
    </citation>
    <scope>IDENTIFICATION</scope>
</reference>
<dbReference type="OrthoDB" id="410267at2759"/>
<feature type="compositionally biased region" description="Basic and acidic residues" evidence="1">
    <location>
        <begin position="196"/>
        <end position="205"/>
    </location>
</feature>
<accession>A0A7M7T4G7</accession>
<feature type="transmembrane region" description="Helical" evidence="2">
    <location>
        <begin position="409"/>
        <end position="435"/>
    </location>
</feature>
<dbReference type="OMA" id="CARCTVN"/>
<feature type="transmembrane region" description="Helical" evidence="2">
    <location>
        <begin position="84"/>
        <end position="102"/>
    </location>
</feature>
<keyword evidence="4" id="KW-1185">Reference proteome</keyword>
<dbReference type="Gene3D" id="1.20.1250.20">
    <property type="entry name" value="MFS general substrate transporter like domains"/>
    <property type="match status" value="1"/>
</dbReference>
<dbReference type="Proteomes" id="UP000007110">
    <property type="component" value="Unassembled WGS sequence"/>
</dbReference>
<dbReference type="PANTHER" id="PTHR11360:SF303">
    <property type="entry name" value="MAJOR FACILITATOR SUPERFAMILY (MFS) PROFILE DOMAIN-CONTAINING PROTEIN"/>
    <property type="match status" value="1"/>
</dbReference>
<dbReference type="EnsemblMetazoa" id="XM_030997312">
    <property type="protein sequence ID" value="XP_030853172"/>
    <property type="gene ID" value="LOC115929111"/>
</dbReference>
<sequence>MATHQSEDSKDPWKYTIVVSKFVINCIEVAISKSFGVLIPVMINILSTNTKTIGLACSMPSAWMNIACPAVAYVLKTGVLTPRMIALIGAFLSSAFLIAAGFTTSIPELGLCLSLTGVGLSMGYFSSKVMLNEYFKRSYVLMAAVANLGSATGAFIAPFVIERSLEAYGYIGAMLILSAFSLHAIPASATLKKPRDRPSKPAMKDDNDDETTGSEEKLARVEDDECISKEEPKSSTGCLTNLKEWLKNCILIKEPLFTMALPCLFFTSVCLNAWVLFLVPRAEWHGIPSSKAVFVSTAGGTGGIVGRVFFIALLYFGANPIVLSCVFFMLSAVTFLADPFITTFPVMCVVSFIQGWSVFSGNLALPGYLKYSVSDENFTMAAGIYGLVSGLGGISGGFLGGLIKDATQSFTTVFVGIGFGFCFLEVNALLFLLALRRKQKKRANDL</sequence>
<feature type="transmembrane region" description="Helical" evidence="2">
    <location>
        <begin position="53"/>
        <end position="75"/>
    </location>
</feature>
<dbReference type="InterPro" id="IPR011701">
    <property type="entry name" value="MFS"/>
</dbReference>
<evidence type="ECO:0000256" key="1">
    <source>
        <dbReference type="SAM" id="MobiDB-lite"/>
    </source>
</evidence>
<dbReference type="FunFam" id="1.20.1250.20:FF:001235">
    <property type="entry name" value="Uncharacterized protein"/>
    <property type="match status" value="1"/>
</dbReference>
<feature type="transmembrane region" description="Helical" evidence="2">
    <location>
        <begin position="22"/>
        <end position="47"/>
    </location>
</feature>
<dbReference type="PANTHER" id="PTHR11360">
    <property type="entry name" value="MONOCARBOXYLATE TRANSPORTER"/>
    <property type="match status" value="1"/>
</dbReference>
<dbReference type="InterPro" id="IPR050327">
    <property type="entry name" value="Proton-linked_MCT"/>
</dbReference>